<accession>A0A0D2DL48</accession>
<gene>
    <name evidence="2" type="ORF">PV06_04783</name>
</gene>
<dbReference type="AlphaFoldDB" id="A0A0D2DL48"/>
<evidence type="ECO:0000256" key="1">
    <source>
        <dbReference type="SAM" id="MobiDB-lite"/>
    </source>
</evidence>
<keyword evidence="3" id="KW-1185">Reference proteome</keyword>
<proteinExistence type="predicted"/>
<dbReference type="HOGENOM" id="CLU_1635410_0_0_1"/>
<dbReference type="GeneID" id="27356857"/>
<dbReference type="Proteomes" id="UP000053342">
    <property type="component" value="Unassembled WGS sequence"/>
</dbReference>
<protein>
    <submittedName>
        <fullName evidence="2">Uncharacterized protein</fullName>
    </submittedName>
</protein>
<organism evidence="2 3">
    <name type="scientific">Exophiala oligosperma</name>
    <dbReference type="NCBI Taxonomy" id="215243"/>
    <lineage>
        <taxon>Eukaryota</taxon>
        <taxon>Fungi</taxon>
        <taxon>Dikarya</taxon>
        <taxon>Ascomycota</taxon>
        <taxon>Pezizomycotina</taxon>
        <taxon>Eurotiomycetes</taxon>
        <taxon>Chaetothyriomycetidae</taxon>
        <taxon>Chaetothyriales</taxon>
        <taxon>Herpotrichiellaceae</taxon>
        <taxon>Exophiala</taxon>
    </lineage>
</organism>
<feature type="compositionally biased region" description="Basic and acidic residues" evidence="1">
    <location>
        <begin position="26"/>
        <end position="44"/>
    </location>
</feature>
<dbReference type="EMBL" id="KN847335">
    <property type="protein sequence ID" value="KIW43708.1"/>
    <property type="molecule type" value="Genomic_DNA"/>
</dbReference>
<name>A0A0D2DL48_9EURO</name>
<feature type="region of interest" description="Disordered" evidence="1">
    <location>
        <begin position="109"/>
        <end position="162"/>
    </location>
</feature>
<dbReference type="VEuPathDB" id="FungiDB:PV06_04783"/>
<sequence length="162" mass="17962">MGISRQTKRSWSSQSQVSPPAVESFGRPRGDRKGLPADRPDERIRRRHSRLRHNCPSNPSAGAEREGRARLHAHNVVYFIAQSWLLRDCSRALLLLTGLMVQMTVRDTNASTPNPGGEVASEAGDSPVTDGKILSSPPELRQKENLEQQSKDLQSLDPFVKA</sequence>
<feature type="compositionally biased region" description="Basic and acidic residues" evidence="1">
    <location>
        <begin position="140"/>
        <end position="150"/>
    </location>
</feature>
<dbReference type="RefSeq" id="XP_016263924.1">
    <property type="nucleotide sequence ID" value="XM_016405718.1"/>
</dbReference>
<evidence type="ECO:0000313" key="3">
    <source>
        <dbReference type="Proteomes" id="UP000053342"/>
    </source>
</evidence>
<feature type="region of interest" description="Disordered" evidence="1">
    <location>
        <begin position="1"/>
        <end position="66"/>
    </location>
</feature>
<feature type="compositionally biased region" description="Polar residues" evidence="1">
    <location>
        <begin position="9"/>
        <end position="18"/>
    </location>
</feature>
<reference evidence="2 3" key="1">
    <citation type="submission" date="2015-01" db="EMBL/GenBank/DDBJ databases">
        <title>The Genome Sequence of Exophiala oligosperma CBS72588.</title>
        <authorList>
            <consortium name="The Broad Institute Genomics Platform"/>
            <person name="Cuomo C."/>
            <person name="de Hoog S."/>
            <person name="Gorbushina A."/>
            <person name="Stielow B."/>
            <person name="Teixiera M."/>
            <person name="Abouelleil A."/>
            <person name="Chapman S.B."/>
            <person name="Priest M."/>
            <person name="Young S.K."/>
            <person name="Wortman J."/>
            <person name="Nusbaum C."/>
            <person name="Birren B."/>
        </authorList>
    </citation>
    <scope>NUCLEOTIDE SEQUENCE [LARGE SCALE GENOMIC DNA]</scope>
    <source>
        <strain evidence="2 3">CBS 72588</strain>
    </source>
</reference>
<evidence type="ECO:0000313" key="2">
    <source>
        <dbReference type="EMBL" id="KIW43708.1"/>
    </source>
</evidence>